<keyword evidence="1" id="KW-0812">Transmembrane</keyword>
<evidence type="ECO:0000313" key="2">
    <source>
        <dbReference type="EMBL" id="GHA83578.1"/>
    </source>
</evidence>
<dbReference type="Proteomes" id="UP000646426">
    <property type="component" value="Unassembled WGS sequence"/>
</dbReference>
<dbReference type="Pfam" id="PF11391">
    <property type="entry name" value="DUF2798"/>
    <property type="match status" value="1"/>
</dbReference>
<name>A0A918T0Z3_9GAMM</name>
<comment type="caution">
    <text evidence="2">The sequence shown here is derived from an EMBL/GenBank/DDBJ whole genome shotgun (WGS) entry which is preliminary data.</text>
</comment>
<dbReference type="AlphaFoldDB" id="A0A918T0Z3"/>
<organism evidence="2 3">
    <name type="scientific">Cognatilysobacter bugurensis</name>
    <dbReference type="NCBI Taxonomy" id="543356"/>
    <lineage>
        <taxon>Bacteria</taxon>
        <taxon>Pseudomonadati</taxon>
        <taxon>Pseudomonadota</taxon>
        <taxon>Gammaproteobacteria</taxon>
        <taxon>Lysobacterales</taxon>
        <taxon>Lysobacteraceae</taxon>
        <taxon>Cognatilysobacter</taxon>
    </lineage>
</organism>
<sequence length="89" mass="9277">MSEPLAGAGHEQTVAARAARWQPACLATFMSAFVAAVVTALNTGVDAQLPARWLRAWAVAWPAAVTAAYACRPLAARCARGLARIATRG</sequence>
<reference evidence="2" key="2">
    <citation type="submission" date="2020-09" db="EMBL/GenBank/DDBJ databases">
        <authorList>
            <person name="Sun Q."/>
            <person name="Kim S."/>
        </authorList>
    </citation>
    <scope>NUCLEOTIDE SEQUENCE</scope>
    <source>
        <strain evidence="2">KCTC 23077</strain>
    </source>
</reference>
<dbReference type="EMBL" id="BMYD01000003">
    <property type="protein sequence ID" value="GHA83578.1"/>
    <property type="molecule type" value="Genomic_DNA"/>
</dbReference>
<keyword evidence="1" id="KW-0472">Membrane</keyword>
<evidence type="ECO:0008006" key="4">
    <source>
        <dbReference type="Google" id="ProtNLM"/>
    </source>
</evidence>
<protein>
    <recommendedName>
        <fullName evidence="4">DUF2798 domain-containing protein</fullName>
    </recommendedName>
</protein>
<evidence type="ECO:0000256" key="1">
    <source>
        <dbReference type="SAM" id="Phobius"/>
    </source>
</evidence>
<evidence type="ECO:0000313" key="3">
    <source>
        <dbReference type="Proteomes" id="UP000646426"/>
    </source>
</evidence>
<proteinExistence type="predicted"/>
<accession>A0A918T0Z3</accession>
<gene>
    <name evidence="2" type="ORF">GCM10007067_22120</name>
</gene>
<reference evidence="2" key="1">
    <citation type="journal article" date="2014" name="Int. J. Syst. Evol. Microbiol.">
        <title>Complete genome sequence of Corynebacterium casei LMG S-19264T (=DSM 44701T), isolated from a smear-ripened cheese.</title>
        <authorList>
            <consortium name="US DOE Joint Genome Institute (JGI-PGF)"/>
            <person name="Walter F."/>
            <person name="Albersmeier A."/>
            <person name="Kalinowski J."/>
            <person name="Ruckert C."/>
        </authorList>
    </citation>
    <scope>NUCLEOTIDE SEQUENCE</scope>
    <source>
        <strain evidence="2">KCTC 23077</strain>
    </source>
</reference>
<keyword evidence="1" id="KW-1133">Transmembrane helix</keyword>
<feature type="transmembrane region" description="Helical" evidence="1">
    <location>
        <begin position="53"/>
        <end position="71"/>
    </location>
</feature>
<dbReference type="InterPro" id="IPR021529">
    <property type="entry name" value="DUF2798"/>
</dbReference>
<keyword evidence="3" id="KW-1185">Reference proteome</keyword>
<feature type="transmembrane region" description="Helical" evidence="1">
    <location>
        <begin position="21"/>
        <end position="41"/>
    </location>
</feature>